<dbReference type="EMBL" id="CAMKVN010001456">
    <property type="protein sequence ID" value="CAI2176083.1"/>
    <property type="molecule type" value="Genomic_DNA"/>
</dbReference>
<evidence type="ECO:0000313" key="4">
    <source>
        <dbReference type="Proteomes" id="UP001153678"/>
    </source>
</evidence>
<dbReference type="PANTHER" id="PTHR46093">
    <property type="entry name" value="ACYL-COA-BINDING DOMAIN-CONTAINING PROTEIN 5"/>
    <property type="match status" value="1"/>
</dbReference>
<name>A0A9W4WP97_9GLOM</name>
<evidence type="ECO:0000256" key="2">
    <source>
        <dbReference type="ARBA" id="ARBA00022737"/>
    </source>
</evidence>
<keyword evidence="4" id="KW-1185">Reference proteome</keyword>
<evidence type="ECO:0000313" key="3">
    <source>
        <dbReference type="EMBL" id="CAI2176083.1"/>
    </source>
</evidence>
<reference evidence="3" key="1">
    <citation type="submission" date="2022-08" db="EMBL/GenBank/DDBJ databases">
        <authorList>
            <person name="Kallberg Y."/>
            <person name="Tangrot J."/>
            <person name="Rosling A."/>
        </authorList>
    </citation>
    <scope>NUCLEOTIDE SEQUENCE</scope>
    <source>
        <strain evidence="3">Wild A</strain>
    </source>
</reference>
<comment type="caution">
    <text evidence="3">The sequence shown here is derived from an EMBL/GenBank/DDBJ whole genome shotgun (WGS) entry which is preliminary data.</text>
</comment>
<dbReference type="Gene3D" id="2.120.10.80">
    <property type="entry name" value="Kelch-type beta propeller"/>
    <property type="match status" value="1"/>
</dbReference>
<dbReference type="InterPro" id="IPR015915">
    <property type="entry name" value="Kelch-typ_b-propeller"/>
</dbReference>
<dbReference type="AlphaFoldDB" id="A0A9W4WP97"/>
<dbReference type="Proteomes" id="UP001153678">
    <property type="component" value="Unassembled WGS sequence"/>
</dbReference>
<dbReference type="Pfam" id="PF24681">
    <property type="entry name" value="Kelch_KLHDC2_KLHL20_DRC7"/>
    <property type="match status" value="1"/>
</dbReference>
<accession>A0A9W4WP97</accession>
<evidence type="ECO:0000256" key="1">
    <source>
        <dbReference type="ARBA" id="ARBA00022441"/>
    </source>
</evidence>
<protein>
    <submittedName>
        <fullName evidence="3">2116_t:CDS:1</fullName>
    </submittedName>
</protein>
<gene>
    <name evidence="3" type="ORF">FWILDA_LOCUS7414</name>
</gene>
<dbReference type="SUPFAM" id="SSF117281">
    <property type="entry name" value="Kelch motif"/>
    <property type="match status" value="1"/>
</dbReference>
<sequence length="263" mass="29370">MHLSCENGTLKSKEEKIIVESFTPLGRYGHSSILLGNKLYFFGGTKDGDFFLNVLNEVFFLDVSQQFNVKIPPWTDLTAISGMDFKSSSATIVLSDDYDNPSIYLFGGTMKNKNNENLNISMIHKFNPISVQWNVPMIAGVQPERRMNIQAVFNSGKIYVFGGFANSLVGLESGIIDFNDMVILDINDFTWSYGTILNAPKQRSSYSATLLPNGMIVYIGGLERGFLVAIENLFMELEMNSEENENPMALLHCCTKLSTSTVF</sequence>
<proteinExistence type="predicted"/>
<dbReference type="PANTHER" id="PTHR46093:SF18">
    <property type="entry name" value="FIBRONECTIN TYPE-III DOMAIN-CONTAINING PROTEIN"/>
    <property type="match status" value="1"/>
</dbReference>
<keyword evidence="1" id="KW-0880">Kelch repeat</keyword>
<organism evidence="3 4">
    <name type="scientific">Funneliformis geosporum</name>
    <dbReference type="NCBI Taxonomy" id="1117311"/>
    <lineage>
        <taxon>Eukaryota</taxon>
        <taxon>Fungi</taxon>
        <taxon>Fungi incertae sedis</taxon>
        <taxon>Mucoromycota</taxon>
        <taxon>Glomeromycotina</taxon>
        <taxon>Glomeromycetes</taxon>
        <taxon>Glomerales</taxon>
        <taxon>Glomeraceae</taxon>
        <taxon>Funneliformis</taxon>
    </lineage>
</organism>
<keyword evidence="2" id="KW-0677">Repeat</keyword>
<dbReference type="OrthoDB" id="45365at2759"/>